<reference evidence="1" key="1">
    <citation type="submission" date="2021-01" db="EMBL/GenBank/DDBJ databases">
        <authorList>
            <person name="Corre E."/>
            <person name="Pelletier E."/>
            <person name="Niang G."/>
            <person name="Scheremetjew M."/>
            <person name="Finn R."/>
            <person name="Kale V."/>
            <person name="Holt S."/>
            <person name="Cochrane G."/>
            <person name="Meng A."/>
            <person name="Brown T."/>
            <person name="Cohen L."/>
        </authorList>
    </citation>
    <scope>NUCLEOTIDE SEQUENCE</scope>
    <source>
        <strain evidence="1">CCMP1374</strain>
    </source>
</reference>
<accession>A0A7S0NG25</accession>
<dbReference type="AlphaFoldDB" id="A0A7S0NG25"/>
<sequence length="287" mass="31798">MMNFQQLARTNTKLPVYMSSLCQLPSVTCAYGQNEKIAIFTANGVSLAPMRDLIRDECGVDTEQERYIIVGCENVDHFGDEVAKGLKVNTDLATPGIVKKALETQAANPEIRAFLFECTELPQFSDAVRAATGLPVYDSITMSDSFMSGVTDNKRFGLNDWQGEFDGKQADYKFGDNLTDEQKENIEYKDMGVQTATLSGDTYAQCHGTYVKSTDEVNGKPIWDRKSGGRFIYWFHDKWCVTGSQWREAIHNGTITTGGGFIRSADSGGEHWWKADWSNNGGAKASA</sequence>
<proteinExistence type="predicted"/>
<gene>
    <name evidence="1" type="ORF">PANT1444_LOCUS20947</name>
</gene>
<evidence type="ECO:0000313" key="1">
    <source>
        <dbReference type="EMBL" id="CAD8511292.1"/>
    </source>
</evidence>
<dbReference type="EMBL" id="HBEP01037021">
    <property type="protein sequence ID" value="CAD8511292.1"/>
    <property type="molecule type" value="Transcribed_RNA"/>
</dbReference>
<name>A0A7S0NG25_9EUKA</name>
<organism evidence="1">
    <name type="scientific">Phaeocystis antarctica</name>
    <dbReference type="NCBI Taxonomy" id="33657"/>
    <lineage>
        <taxon>Eukaryota</taxon>
        <taxon>Haptista</taxon>
        <taxon>Haptophyta</taxon>
        <taxon>Prymnesiophyceae</taxon>
        <taxon>Phaeocystales</taxon>
        <taxon>Phaeocystaceae</taxon>
        <taxon>Phaeocystis</taxon>
    </lineage>
</organism>
<protein>
    <submittedName>
        <fullName evidence="1">Uncharacterized protein</fullName>
    </submittedName>
</protein>